<feature type="transmembrane region" description="Helical" evidence="11">
    <location>
        <begin position="55"/>
        <end position="78"/>
    </location>
</feature>
<evidence type="ECO:0000256" key="9">
    <source>
        <dbReference type="ARBA" id="ARBA00023235"/>
    </source>
</evidence>
<dbReference type="PANTHER" id="PTHR11903:SF13">
    <property type="entry name" value="LINOLEATE 10R-LIPOXYGENASE"/>
    <property type="match status" value="1"/>
</dbReference>
<evidence type="ECO:0000256" key="3">
    <source>
        <dbReference type="ARBA" id="ARBA00013239"/>
    </source>
</evidence>
<dbReference type="Gene3D" id="1.10.640.10">
    <property type="entry name" value="Haem peroxidase domain superfamily, animal type"/>
    <property type="match status" value="1"/>
</dbReference>
<dbReference type="PROSITE" id="PS50292">
    <property type="entry name" value="PEROXIDASE_3"/>
    <property type="match status" value="1"/>
</dbReference>
<protein>
    <recommendedName>
        <fullName evidence="3">linoleate 8R-lipoxygenase</fullName>
        <ecNumber evidence="3">1.13.11.60</ecNumber>
    </recommendedName>
</protein>
<dbReference type="InterPro" id="IPR036396">
    <property type="entry name" value="Cyt_P450_sf"/>
</dbReference>
<dbReference type="InterPro" id="IPR037221">
    <property type="entry name" value="H-type_lectin_dom_sf"/>
</dbReference>
<dbReference type="Pfam" id="PF03098">
    <property type="entry name" value="An_peroxidase"/>
    <property type="match status" value="1"/>
</dbReference>
<name>A0ABR3SQR6_9PEZI</name>
<keyword evidence="8" id="KW-0408">Iron</keyword>
<comment type="subunit">
    <text evidence="2">Homotetramer.</text>
</comment>
<feature type="compositionally biased region" description="Basic and acidic residues" evidence="10">
    <location>
        <begin position="1467"/>
        <end position="1495"/>
    </location>
</feature>
<keyword evidence="9" id="KW-0413">Isomerase</keyword>
<accession>A0ABR3SQR6</accession>
<dbReference type="PANTHER" id="PTHR11903">
    <property type="entry name" value="PROSTAGLANDIN G/H SYNTHASE"/>
    <property type="match status" value="1"/>
</dbReference>
<dbReference type="CDD" id="cd09817">
    <property type="entry name" value="linoleate_diol_synthase_like"/>
    <property type="match status" value="1"/>
</dbReference>
<dbReference type="InterPro" id="IPR010255">
    <property type="entry name" value="Haem_peroxidase_sf"/>
</dbReference>
<comment type="caution">
    <text evidence="13">The sequence shown here is derived from an EMBL/GenBank/DDBJ whole genome shotgun (WGS) entry which is preliminary data.</text>
</comment>
<feature type="region of interest" description="Disordered" evidence="10">
    <location>
        <begin position="1402"/>
        <end position="1501"/>
    </location>
</feature>
<keyword evidence="6" id="KW-0223">Dioxygenase</keyword>
<dbReference type="InterPro" id="IPR034812">
    <property type="entry name" value="Ppo-like_N"/>
</dbReference>
<gene>
    <name evidence="13" type="ORF">SLS56_006473</name>
</gene>
<proteinExistence type="predicted"/>
<dbReference type="PROSITE" id="PS00086">
    <property type="entry name" value="CYTOCHROME_P450"/>
    <property type="match status" value="1"/>
</dbReference>
<evidence type="ECO:0000256" key="1">
    <source>
        <dbReference type="ARBA" id="ARBA00000699"/>
    </source>
</evidence>
<evidence type="ECO:0000256" key="10">
    <source>
        <dbReference type="SAM" id="MobiDB-lite"/>
    </source>
</evidence>
<dbReference type="Pfam" id="PF00067">
    <property type="entry name" value="p450"/>
    <property type="match status" value="1"/>
</dbReference>
<evidence type="ECO:0000256" key="6">
    <source>
        <dbReference type="ARBA" id="ARBA00022964"/>
    </source>
</evidence>
<dbReference type="InterPro" id="IPR001128">
    <property type="entry name" value="Cyt_P450"/>
</dbReference>
<keyword evidence="11" id="KW-0812">Transmembrane</keyword>
<evidence type="ECO:0000256" key="7">
    <source>
        <dbReference type="ARBA" id="ARBA00023002"/>
    </source>
</evidence>
<dbReference type="EMBL" id="JAJVDC020000074">
    <property type="protein sequence ID" value="KAL1627234.1"/>
    <property type="molecule type" value="Genomic_DNA"/>
</dbReference>
<dbReference type="InterPro" id="IPR019791">
    <property type="entry name" value="Haem_peroxidase_animal"/>
</dbReference>
<evidence type="ECO:0000256" key="2">
    <source>
        <dbReference type="ARBA" id="ARBA00011881"/>
    </source>
</evidence>
<evidence type="ECO:0000256" key="5">
    <source>
        <dbReference type="ARBA" id="ARBA00022723"/>
    </source>
</evidence>
<dbReference type="InterPro" id="IPR037120">
    <property type="entry name" value="Haem_peroxidase_sf_animal"/>
</dbReference>
<comment type="catalytic activity">
    <reaction evidence="1">
        <text>(9Z,12Z)-octadecadienoate + O2 = (8R,9Z,12Z)-8-hydroperoxyoctadeca-9,12-dienoate</text>
        <dbReference type="Rhea" id="RHEA:25395"/>
        <dbReference type="ChEBI" id="CHEBI:15379"/>
        <dbReference type="ChEBI" id="CHEBI:30245"/>
        <dbReference type="ChEBI" id="CHEBI:58659"/>
        <dbReference type="EC" id="1.13.11.60"/>
    </reaction>
</comment>
<keyword evidence="4" id="KW-0575">Peroxidase</keyword>
<reference evidence="13 14" key="1">
    <citation type="submission" date="2024-02" db="EMBL/GenBank/DDBJ databases">
        <title>De novo assembly and annotation of 12 fungi associated with fruit tree decline syndrome in Ontario, Canada.</title>
        <authorList>
            <person name="Sulman M."/>
            <person name="Ellouze W."/>
            <person name="Ilyukhin E."/>
        </authorList>
    </citation>
    <scope>NUCLEOTIDE SEQUENCE [LARGE SCALE GENOMIC DNA]</scope>
    <source>
        <strain evidence="13 14">M1-105</strain>
    </source>
</reference>
<evidence type="ECO:0000313" key="14">
    <source>
        <dbReference type="Proteomes" id="UP001521116"/>
    </source>
</evidence>
<dbReference type="Gene3D" id="1.10.630.10">
    <property type="entry name" value="Cytochrome P450"/>
    <property type="match status" value="1"/>
</dbReference>
<dbReference type="Pfam" id="PF09458">
    <property type="entry name" value="H_lectin"/>
    <property type="match status" value="1"/>
</dbReference>
<evidence type="ECO:0000256" key="4">
    <source>
        <dbReference type="ARBA" id="ARBA00022559"/>
    </source>
</evidence>
<evidence type="ECO:0000256" key="11">
    <source>
        <dbReference type="SAM" id="Phobius"/>
    </source>
</evidence>
<dbReference type="EC" id="1.13.11.60" evidence="3"/>
<evidence type="ECO:0000313" key="13">
    <source>
        <dbReference type="EMBL" id="KAL1627234.1"/>
    </source>
</evidence>
<keyword evidence="11" id="KW-1133">Transmembrane helix</keyword>
<evidence type="ECO:0000256" key="8">
    <source>
        <dbReference type="ARBA" id="ARBA00023004"/>
    </source>
</evidence>
<keyword evidence="5" id="KW-0479">Metal-binding</keyword>
<dbReference type="Gene3D" id="2.60.40.2080">
    <property type="match status" value="1"/>
</dbReference>
<keyword evidence="11" id="KW-0472">Membrane</keyword>
<dbReference type="SUPFAM" id="SSF48113">
    <property type="entry name" value="Heme-dependent peroxidases"/>
    <property type="match status" value="1"/>
</dbReference>
<dbReference type="InterPro" id="IPR050783">
    <property type="entry name" value="Oxylipin_biosynth_metab"/>
</dbReference>
<dbReference type="InterPro" id="IPR017972">
    <property type="entry name" value="Cyt_P450_CS"/>
</dbReference>
<dbReference type="Proteomes" id="UP001521116">
    <property type="component" value="Unassembled WGS sequence"/>
</dbReference>
<dbReference type="SUPFAM" id="SSF48264">
    <property type="entry name" value="Cytochrome P450"/>
    <property type="match status" value="1"/>
</dbReference>
<keyword evidence="14" id="KW-1185">Reference proteome</keyword>
<evidence type="ECO:0000259" key="12">
    <source>
        <dbReference type="Pfam" id="PF09458"/>
    </source>
</evidence>
<feature type="domain" description="H-type lectin" evidence="12">
    <location>
        <begin position="1506"/>
        <end position="1567"/>
    </location>
</feature>
<organism evidence="13 14">
    <name type="scientific">Neofusicoccum ribis</name>
    <dbReference type="NCBI Taxonomy" id="45134"/>
    <lineage>
        <taxon>Eukaryota</taxon>
        <taxon>Fungi</taxon>
        <taxon>Dikarya</taxon>
        <taxon>Ascomycota</taxon>
        <taxon>Pezizomycotina</taxon>
        <taxon>Dothideomycetes</taxon>
        <taxon>Dothideomycetes incertae sedis</taxon>
        <taxon>Botryosphaeriales</taxon>
        <taxon>Botryosphaeriaceae</taxon>
        <taxon>Neofusicoccum</taxon>
    </lineage>
</organism>
<sequence>MLSRWNLLKAPSKSSLRNPIAPLKSPPSKSSLLPKLPFGLLGSKSPTWPQKIARLAGSSGAIAALILPILALAVFALFQKFVRKRPLKSLFSDLTKGLHLPNLHLPKLSLPKSFPTSLPKLPVSLPKLPFSVPKPSLSLPKPNLSLPKPELSLPKGGLNGHLSGKLPNSHLLSSHLPKGHFLSDRVPKSGLSSLVPSLPWYLRWLSPTEFLKNLVFKVFHLDKIPGLRSIVQWFTKPKGFVPKGTLATLSSLKGIRPGILSRLNPSNWKIFNKKANASAEDDEKFQAGEPYGDPKVVSTGLVEDLRAVGFTAATKDLETLIGVFKAKGKPQNDRDMTMEKMIALTASLPRTSATRKKLSGVIVDTLWSSLQHPPLTYMGDKFQYRTPDGSYNNPMNPDLGKAGSPYARSVQRLKSLHGVPPDPGLLFDLLMARSDDTFKENPAGISSVLFYHATIIIHDIFNTSRIDSNISNTSSYLDLSPLYGSNIEEQMAVRLGERGLLKPDTFHEKRLIGQPPGVNAMLVMYNRFHNYVADALLQINEGGRFTLPDTSKMAADKKKEALDKQDHDLFNTARLVVGGLYVNISLHDYLRGLTNSHHSATDWTLDPRIAASRLFDPDGVPRGMGNQVSAEFNLLYRFHSIISRRDEKWLNEFLATLFPGSNKALDELTPAEFVRGLAAFEASIPKDPSKREFGGLKRGADGRFADADLVRTMTESMEDPAGLFGARMVPKFLKIVEVTGILTARKWRLGSLNELRDFFKLRRHATFEDVNPDPAVADLLRKLYDHPDMVEMYPGMFLEDAKPRLDPGCGGCPPYTVGRAVFSDAVTLVRSDRFCTLDFTSSALTAWGMNEIKPDLDVLGGSKFYQLFQRALPGWYPYNSLHIMQPMFTRKMNEQIATEIGTIGDYSLKGPAPPPRPIILTKHSTITKMLADQANFHVPWVGLEDLFPGKKSFMAYMLSGDTAANLAQRKLVQSIVYTPSEFARLLADTALAHGRDLLKRESLDLHHKDLQQLDIVRDVAIPLNTRLIADLWCQDLLTDENPKGTLTTPALYKYLMDVRTFGFNNHDPALAWRRRLWARQAAEAIIPSAIKAVKEGTASPHLLGRLGSGIKNGFAKLPLVGRLVKPAHKEAGSLRWYGNGVAKELMAAGKTVEETADICWLSAVAGVGAPISLFADVLSYFLQPANAHHWEAIQELTASPNREASEKTLRQYVLEANRLNSELRGARVCVGSTKIDGQTFKPGDVIVTMFSRACKDPEAVPDPLKFKLDRPDSAYIHWGSGPHQCLGREISLSIVMSLIKISAELKNLRPAPGQMGVLKSVMIGTNKTYLNDSWSWMTQDPTTWKIHYEGYGKGVYRKDAFAAAEGSDLNAIAYDLVNQGLVKPRGEATAAPKKALVANGVEDGETPATNGVSAPDKAPAPATNGAEPAKPDGGWSFDNVPDDSVKPPSPAVDGKDTEADGAPTPDPAKEEEKEPDEPEKPDVLRTGRLAKKAEDGSETGLGDYTVPITFTTPHKTSPKILLGFSALDLERKGDSAPSFHQEAQNVTSEGFNLAVRVQSGVLRELESVWVEVPDDAKHRNVLVGTWDSGKLPGKPSSDGRTVESPFFPYKNFGDGTEPAQSGKRTVIPWIAGFAFDDAAAKDEPMGVKVMGTHGTKDDQPGVTVGFSTPSGEVKTLPKWVRVSVLTFLPNDKAHGLSRGSCKAEFPSQDSDSVTVLSTSNAPVSPVAGIDMFEYLAETEGIRLRVVDRQKEPDEAKYSLESWDEPLVYEMSASIVKAPKVD</sequence>
<keyword evidence="7" id="KW-0560">Oxidoreductase</keyword>
<dbReference type="InterPro" id="IPR019019">
    <property type="entry name" value="H-type_lectin_domain"/>
</dbReference>
<dbReference type="SUPFAM" id="SSF141086">
    <property type="entry name" value="Agglutinin HPA-like"/>
    <property type="match status" value="1"/>
</dbReference>
<dbReference type="CDD" id="cd20612">
    <property type="entry name" value="CYP_LDS-like_C"/>
    <property type="match status" value="1"/>
</dbReference>